<feature type="compositionally biased region" description="Basic and acidic residues" evidence="1">
    <location>
        <begin position="14"/>
        <end position="31"/>
    </location>
</feature>
<reference evidence="3" key="1">
    <citation type="submission" date="2016-10" db="EMBL/GenBank/DDBJ databases">
        <authorList>
            <person name="Varghese N."/>
            <person name="Submissions S."/>
        </authorList>
    </citation>
    <scope>NUCLEOTIDE SEQUENCE [LARGE SCALE GENOMIC DNA]</scope>
    <source>
        <strain evidence="3">IBRC-M 10655</strain>
    </source>
</reference>
<dbReference type="RefSeq" id="WP_091381859.1">
    <property type="nucleotide sequence ID" value="NZ_FNDV01000001.1"/>
</dbReference>
<feature type="compositionally biased region" description="Basic residues" evidence="1">
    <location>
        <begin position="54"/>
        <end position="66"/>
    </location>
</feature>
<dbReference type="EMBL" id="FNJB01000011">
    <property type="protein sequence ID" value="SDP65795.1"/>
    <property type="molecule type" value="Genomic_DNA"/>
</dbReference>
<dbReference type="Proteomes" id="UP000199651">
    <property type="component" value="Unassembled WGS sequence"/>
</dbReference>
<dbReference type="AlphaFoldDB" id="A0A1H0UID4"/>
<dbReference type="Pfam" id="PF17227">
    <property type="entry name" value="DUF5302"/>
    <property type="match status" value="1"/>
</dbReference>
<evidence type="ECO:0008006" key="4">
    <source>
        <dbReference type="Google" id="ProtNLM"/>
    </source>
</evidence>
<gene>
    <name evidence="2" type="ORF">SAMN05192558_111209</name>
</gene>
<organism evidence="2 3">
    <name type="scientific">Actinokineospora alba</name>
    <dbReference type="NCBI Taxonomy" id="504798"/>
    <lineage>
        <taxon>Bacteria</taxon>
        <taxon>Bacillati</taxon>
        <taxon>Actinomycetota</taxon>
        <taxon>Actinomycetes</taxon>
        <taxon>Pseudonocardiales</taxon>
        <taxon>Pseudonocardiaceae</taxon>
        <taxon>Actinokineospora</taxon>
    </lineage>
</organism>
<name>A0A1H0UID4_9PSEU</name>
<sequence>MSEQPEQPESEDGAEPKDLKSKFREALERKQAKSQSGEGHANAGSKVGDAHGKQGGKRTFRRKSGG</sequence>
<protein>
    <recommendedName>
        <fullName evidence="4">DUF5302 domain-containing protein</fullName>
    </recommendedName>
</protein>
<dbReference type="InterPro" id="IPR035172">
    <property type="entry name" value="DUF5302"/>
</dbReference>
<accession>A0A1H0UID4</accession>
<keyword evidence="3" id="KW-1185">Reference proteome</keyword>
<proteinExistence type="predicted"/>
<feature type="region of interest" description="Disordered" evidence="1">
    <location>
        <begin position="1"/>
        <end position="66"/>
    </location>
</feature>
<evidence type="ECO:0000313" key="2">
    <source>
        <dbReference type="EMBL" id="SDP65795.1"/>
    </source>
</evidence>
<dbReference type="OrthoDB" id="4319558at2"/>
<evidence type="ECO:0000313" key="3">
    <source>
        <dbReference type="Proteomes" id="UP000199651"/>
    </source>
</evidence>
<dbReference type="STRING" id="504798.SAMN05421871_101372"/>
<evidence type="ECO:0000256" key="1">
    <source>
        <dbReference type="SAM" id="MobiDB-lite"/>
    </source>
</evidence>
<feature type="compositionally biased region" description="Acidic residues" evidence="1">
    <location>
        <begin position="1"/>
        <end position="13"/>
    </location>
</feature>